<accession>A0A6J6RBW8</accession>
<dbReference type="AlphaFoldDB" id="A0A6J6RBW8"/>
<dbReference type="PANTHER" id="PTHR10151">
    <property type="entry name" value="ECTONUCLEOTIDE PYROPHOSPHATASE/PHOSPHODIESTERASE"/>
    <property type="match status" value="1"/>
</dbReference>
<protein>
    <submittedName>
        <fullName evidence="1">Unannotated protein</fullName>
    </submittedName>
</protein>
<dbReference type="SUPFAM" id="SSF53649">
    <property type="entry name" value="Alkaline phosphatase-like"/>
    <property type="match status" value="1"/>
</dbReference>
<dbReference type="Gene3D" id="3.40.720.10">
    <property type="entry name" value="Alkaline Phosphatase, subunit A"/>
    <property type="match status" value="1"/>
</dbReference>
<gene>
    <name evidence="1" type="ORF">UFOPK2735_00038</name>
    <name evidence="2" type="ORF">UFOPK3217_00016</name>
</gene>
<name>A0A6J6RBW8_9ZZZZ</name>
<dbReference type="GO" id="GO:0016787">
    <property type="term" value="F:hydrolase activity"/>
    <property type="evidence" value="ECO:0007669"/>
    <property type="project" value="UniProtKB-ARBA"/>
</dbReference>
<reference evidence="1" key="1">
    <citation type="submission" date="2020-05" db="EMBL/GenBank/DDBJ databases">
        <authorList>
            <person name="Chiriac C."/>
            <person name="Salcher M."/>
            <person name="Ghai R."/>
            <person name="Kavagutti S V."/>
        </authorList>
    </citation>
    <scope>NUCLEOTIDE SEQUENCE</scope>
</reference>
<dbReference type="EMBL" id="CAFABJ010000001">
    <property type="protein sequence ID" value="CAB4818728.1"/>
    <property type="molecule type" value="Genomic_DNA"/>
</dbReference>
<dbReference type="Pfam" id="PF01663">
    <property type="entry name" value="Phosphodiest"/>
    <property type="match status" value="1"/>
</dbReference>
<dbReference type="InterPro" id="IPR002591">
    <property type="entry name" value="Phosphodiest/P_Trfase"/>
</dbReference>
<dbReference type="InterPro" id="IPR017850">
    <property type="entry name" value="Alkaline_phosphatase_core_sf"/>
</dbReference>
<proteinExistence type="predicted"/>
<sequence length="275" mass="29957">MSYSFSMTSQTKILLIGIDGLILQRAIDSGRAATLATLRADSYFSEMVVDMPTVSGPSWTTLLTGVTQQVHKVIDNDYGNHNLAAAPDLLTQARMLKPEIVTYAAAGWPPLIDPNDVGPVIRTRVADQSTGKHSIFVRDGETNGYETVDVEVAQDAVRAIREIAPDASFVYFCGADEAGHLDGTIEGSYFDAINRIDGLVAQMHHAILERHRMLKEKWLIVITTDHGHRDEGGHGGDSPQERASFVIAHGVGVQHPSWPAQIKPEELVGHLLSTL</sequence>
<dbReference type="EMBL" id="CAEZYP010000002">
    <property type="protein sequence ID" value="CAB4721491.1"/>
    <property type="molecule type" value="Genomic_DNA"/>
</dbReference>
<dbReference type="PANTHER" id="PTHR10151:SF120">
    <property type="entry name" value="BIS(5'-ADENOSYL)-TRIPHOSPHATASE"/>
    <property type="match status" value="1"/>
</dbReference>
<organism evidence="1">
    <name type="scientific">freshwater metagenome</name>
    <dbReference type="NCBI Taxonomy" id="449393"/>
    <lineage>
        <taxon>unclassified sequences</taxon>
        <taxon>metagenomes</taxon>
        <taxon>ecological metagenomes</taxon>
    </lineage>
</organism>
<evidence type="ECO:0000313" key="1">
    <source>
        <dbReference type="EMBL" id="CAB4721491.1"/>
    </source>
</evidence>
<evidence type="ECO:0000313" key="2">
    <source>
        <dbReference type="EMBL" id="CAB4818728.1"/>
    </source>
</evidence>